<evidence type="ECO:0000313" key="2">
    <source>
        <dbReference type="EMBL" id="MFB9834228.1"/>
    </source>
</evidence>
<evidence type="ECO:0000313" key="3">
    <source>
        <dbReference type="Proteomes" id="UP001589627"/>
    </source>
</evidence>
<dbReference type="InterPro" id="IPR003812">
    <property type="entry name" value="Fido"/>
</dbReference>
<gene>
    <name evidence="2" type="ORF">ACFFNX_18755</name>
</gene>
<dbReference type="PROSITE" id="PS51459">
    <property type="entry name" value="FIDO"/>
    <property type="match status" value="1"/>
</dbReference>
<evidence type="ECO:0000259" key="1">
    <source>
        <dbReference type="PROSITE" id="PS51459"/>
    </source>
</evidence>
<dbReference type="Gene3D" id="1.10.3290.10">
    <property type="entry name" value="Fido-like domain"/>
    <property type="match status" value="1"/>
</dbReference>
<keyword evidence="3" id="KW-1185">Reference proteome</keyword>
<dbReference type="EMBL" id="JBHLZP010000127">
    <property type="protein sequence ID" value="MFB9834228.1"/>
    <property type="molecule type" value="Genomic_DNA"/>
</dbReference>
<proteinExistence type="predicted"/>
<organism evidence="2 3">
    <name type="scientific">Actinoallomurus acaciae</name>
    <dbReference type="NCBI Taxonomy" id="502577"/>
    <lineage>
        <taxon>Bacteria</taxon>
        <taxon>Bacillati</taxon>
        <taxon>Actinomycetota</taxon>
        <taxon>Actinomycetes</taxon>
        <taxon>Streptosporangiales</taxon>
        <taxon>Thermomonosporaceae</taxon>
        <taxon>Actinoallomurus</taxon>
    </lineage>
</organism>
<dbReference type="RefSeq" id="WP_378203435.1">
    <property type="nucleotide sequence ID" value="NZ_JBHLZP010000127.1"/>
</dbReference>
<name>A0ABV5YHY1_9ACTN</name>
<sequence length="206" mass="23148">MTEDALDTWLRLRSEVPWTEPGDVRTPVAGRRDGAEHHIRTVEAERSRARAAGLLAALRASRRDAAARRRLDFALMSEWQRQVLQVPEAPYRVTDAYAKQGRERYGPRPLEEFNACLAECEPGPVPLPSRAARAYLDVCFFHPFGDGNARAALLTLLFVLAREQVMLDHLGPLPALVRHADDPDTGPQLVRLLHILIRQTAAPRRP</sequence>
<protein>
    <recommendedName>
        <fullName evidence="1">Fido domain-containing protein</fullName>
    </recommendedName>
</protein>
<dbReference type="InterPro" id="IPR036597">
    <property type="entry name" value="Fido-like_dom_sf"/>
</dbReference>
<accession>A0ABV5YHY1</accession>
<dbReference type="SUPFAM" id="SSF140931">
    <property type="entry name" value="Fic-like"/>
    <property type="match status" value="1"/>
</dbReference>
<feature type="domain" description="Fido" evidence="1">
    <location>
        <begin position="71"/>
        <end position="198"/>
    </location>
</feature>
<dbReference type="Proteomes" id="UP001589627">
    <property type="component" value="Unassembled WGS sequence"/>
</dbReference>
<comment type="caution">
    <text evidence="2">The sequence shown here is derived from an EMBL/GenBank/DDBJ whole genome shotgun (WGS) entry which is preliminary data.</text>
</comment>
<reference evidence="2 3" key="1">
    <citation type="submission" date="2024-09" db="EMBL/GenBank/DDBJ databases">
        <authorList>
            <person name="Sun Q."/>
            <person name="Mori K."/>
        </authorList>
    </citation>
    <scope>NUCLEOTIDE SEQUENCE [LARGE SCALE GENOMIC DNA]</scope>
    <source>
        <strain evidence="2 3">TBRC 0563</strain>
    </source>
</reference>